<evidence type="ECO:0000313" key="1">
    <source>
        <dbReference type="EMBL" id="MFC7061715.1"/>
    </source>
</evidence>
<reference evidence="2" key="1">
    <citation type="journal article" date="2019" name="Int. J. Syst. Evol. Microbiol.">
        <title>The Global Catalogue of Microorganisms (GCM) 10K type strain sequencing project: providing services to taxonomists for standard genome sequencing and annotation.</title>
        <authorList>
            <consortium name="The Broad Institute Genomics Platform"/>
            <consortium name="The Broad Institute Genome Sequencing Center for Infectious Disease"/>
            <person name="Wu L."/>
            <person name="Ma J."/>
        </authorList>
    </citation>
    <scope>NUCLEOTIDE SEQUENCE [LARGE SCALE GENOMIC DNA]</scope>
    <source>
        <strain evidence="2">CGMCC 4.1621</strain>
    </source>
</reference>
<keyword evidence="2" id="KW-1185">Reference proteome</keyword>
<gene>
    <name evidence="1" type="ORF">ACFQIC_07575</name>
</gene>
<comment type="caution">
    <text evidence="1">The sequence shown here is derived from an EMBL/GenBank/DDBJ whole genome shotgun (WGS) entry which is preliminary data.</text>
</comment>
<accession>A0ABW2ELG2</accession>
<protein>
    <submittedName>
        <fullName evidence="1">Uncharacterized protein</fullName>
    </submittedName>
</protein>
<dbReference type="Proteomes" id="UP001596410">
    <property type="component" value="Unassembled WGS sequence"/>
</dbReference>
<organism evidence="1 2">
    <name type="scientific">Halobacillus seohaensis</name>
    <dbReference type="NCBI Taxonomy" id="447421"/>
    <lineage>
        <taxon>Bacteria</taxon>
        <taxon>Bacillati</taxon>
        <taxon>Bacillota</taxon>
        <taxon>Bacilli</taxon>
        <taxon>Bacillales</taxon>
        <taxon>Bacillaceae</taxon>
        <taxon>Halobacillus</taxon>
    </lineage>
</organism>
<dbReference type="EMBL" id="JBHSZV010000017">
    <property type="protein sequence ID" value="MFC7061715.1"/>
    <property type="molecule type" value="Genomic_DNA"/>
</dbReference>
<sequence length="70" mass="8275">MIARRQLFILCLNYQIQNPIVGLTVLMVNQKEKSVLTKQLVVMMAQIIEDRLEKRIKKVSYDKKIRGKEE</sequence>
<proteinExistence type="predicted"/>
<evidence type="ECO:0000313" key="2">
    <source>
        <dbReference type="Proteomes" id="UP001596410"/>
    </source>
</evidence>
<name>A0ABW2ELG2_9BACI</name>
<dbReference type="RefSeq" id="WP_204710921.1">
    <property type="nucleotide sequence ID" value="NZ_JBHSZV010000017.1"/>
</dbReference>